<dbReference type="Gene3D" id="1.25.40.10">
    <property type="entry name" value="Tetratricopeptide repeat domain"/>
    <property type="match status" value="1"/>
</dbReference>
<dbReference type="Pfam" id="PF10300">
    <property type="entry name" value="Iml2-TPR_39"/>
    <property type="match status" value="1"/>
</dbReference>
<protein>
    <recommendedName>
        <fullName evidence="2">Tetratricopeptide repeat protein 39B</fullName>
    </recommendedName>
</protein>
<keyword evidence="4" id="KW-0802">TPR repeat</keyword>
<dbReference type="InParanoid" id="F6ZIR4"/>
<dbReference type="GO" id="GO:0010887">
    <property type="term" value="P:negative regulation of cholesterol storage"/>
    <property type="evidence" value="ECO:0000318"/>
    <property type="project" value="GO_Central"/>
</dbReference>
<dbReference type="AlphaFoldDB" id="F6ZIR4"/>
<dbReference type="GO" id="GO:0042632">
    <property type="term" value="P:cholesterol homeostasis"/>
    <property type="evidence" value="ECO:0000318"/>
    <property type="project" value="GO_Central"/>
</dbReference>
<dbReference type="RefSeq" id="XP_028928468.1">
    <property type="nucleotide sequence ID" value="XM_029072635.2"/>
</dbReference>
<dbReference type="OrthoDB" id="43460at2759"/>
<dbReference type="GO" id="GO:0090181">
    <property type="term" value="P:regulation of cholesterol metabolic process"/>
    <property type="evidence" value="ECO:0000318"/>
    <property type="project" value="GO_Central"/>
</dbReference>
<organism evidence="6 7">
    <name type="scientific">Ornithorhynchus anatinus</name>
    <name type="common">Duckbill platypus</name>
    <dbReference type="NCBI Taxonomy" id="9258"/>
    <lineage>
        <taxon>Eukaryota</taxon>
        <taxon>Metazoa</taxon>
        <taxon>Chordata</taxon>
        <taxon>Craniata</taxon>
        <taxon>Vertebrata</taxon>
        <taxon>Euteleostomi</taxon>
        <taxon>Mammalia</taxon>
        <taxon>Monotremata</taxon>
        <taxon>Ornithorhynchidae</taxon>
        <taxon>Ornithorhynchus</taxon>
    </lineage>
</organism>
<dbReference type="Bgee" id="ENSOANG00000002829">
    <property type="expression patterns" value="Expressed in testis and 1 other cell type or tissue"/>
</dbReference>
<evidence type="ECO:0000313" key="6">
    <source>
        <dbReference type="Ensembl" id="ENSOANP00000004494.2"/>
    </source>
</evidence>
<dbReference type="KEGG" id="oaa:100092835"/>
<dbReference type="GeneTree" id="ENSGT00950000182917"/>
<dbReference type="GO" id="GO:0010874">
    <property type="term" value="P:regulation of cholesterol efflux"/>
    <property type="evidence" value="ECO:0000318"/>
    <property type="project" value="GO_Central"/>
</dbReference>
<dbReference type="Ensembl" id="ENSOANT00000004495.2">
    <property type="protein sequence ID" value="ENSOANP00000004494.2"/>
    <property type="gene ID" value="ENSOANG00000002829.2"/>
</dbReference>
<dbReference type="InterPro" id="IPR019412">
    <property type="entry name" value="IML2/TPR_39"/>
</dbReference>
<dbReference type="GeneID" id="100092835"/>
<dbReference type="InterPro" id="IPR011990">
    <property type="entry name" value="TPR-like_helical_dom_sf"/>
</dbReference>
<keyword evidence="7" id="KW-1185">Reference proteome</keyword>
<dbReference type="eggNOG" id="KOG3783">
    <property type="taxonomic scope" value="Eukaryota"/>
</dbReference>
<dbReference type="PANTHER" id="PTHR31859">
    <property type="entry name" value="TETRATRICOPEPTIDE REPEAT PROTEIN 39 FAMILY MEMBER"/>
    <property type="match status" value="1"/>
</dbReference>
<reference evidence="6" key="2">
    <citation type="submission" date="2025-08" db="UniProtKB">
        <authorList>
            <consortium name="Ensembl"/>
        </authorList>
    </citation>
    <scope>IDENTIFICATION</scope>
    <source>
        <strain evidence="6">Glennie</strain>
    </source>
</reference>
<evidence type="ECO:0000256" key="4">
    <source>
        <dbReference type="ARBA" id="ARBA00022803"/>
    </source>
</evidence>
<dbReference type="HOGENOM" id="CLU_010086_3_0_1"/>
<dbReference type="PANTHER" id="PTHR31859:SF4">
    <property type="entry name" value="TETRATRICOPEPTIDE REPEAT PROTEIN 39B"/>
    <property type="match status" value="1"/>
</dbReference>
<keyword evidence="5" id="KW-0443">Lipid metabolism</keyword>
<dbReference type="OMA" id="CIFTQNE"/>
<evidence type="ECO:0000256" key="2">
    <source>
        <dbReference type="ARBA" id="ARBA00015483"/>
    </source>
</evidence>
<evidence type="ECO:0000256" key="3">
    <source>
        <dbReference type="ARBA" id="ARBA00022737"/>
    </source>
</evidence>
<proteinExistence type="inferred from homology"/>
<accession>F6ZIR4</accession>
<dbReference type="CTD" id="79833"/>
<gene>
    <name evidence="6" type="primary">GEMIN6</name>
</gene>
<evidence type="ECO:0000313" key="7">
    <source>
        <dbReference type="Proteomes" id="UP000002279"/>
    </source>
</evidence>
<sequence length="596" mass="69255">MNTGSSFPEWEGDMAFAKIEPGSDDEDNFEDAFENIPVATTMDLSTALEESTVALCLFLNNRFSDALNFLRPWYKRSMYHATGYGFILVLRALMTFETQDIQQGIEIMKEAMKTCQSFRRKSSLVQTLSHIIFKPNMESIGEVELHAEICYAECLLLKAGLALIEDETMLSFIKGGVSFGTSYHIYRDCQEAILKIKSFHQTKAFKHLERGVKFGIGAFNLLLSLLPESALRLLNFVGYTGDRDLGLALLHQGAVGTSVRAIMCILTLQIYYNYLCLIFGVETNDFHSLEDLLTPYLTKFPKCAILTFYASRIEIMKGFFGTAQARLQECILLQDEWREIHHLCYWELMWTYIFEQDWHYAYHYVDLLHQHNKWSKSMFTFLKASILCMLPGDFATAMGEDVKSLFMQVRTQKQKIGGKTPPTDKFADVKCRRYYSTTSWHVAQPILEMMYIWSGFQVIAKRLDLVARWMQVIETEEEVLHERPNLEYFMDDQCLVKLLKGCCLKYLDRLWKAELCFDHVIQNEKLLKFDHYLVPYAYYELGILFHQKGDDEKALTYIEHAKTYRDFAMESRLQFRVHTALQRICGNLAKDVNPDF</sequence>
<dbReference type="Proteomes" id="UP000002279">
    <property type="component" value="Chromosome 1"/>
</dbReference>
<reference evidence="6 7" key="1">
    <citation type="journal article" date="2008" name="Nature">
        <title>Genome analysis of the platypus reveals unique signatures of evolution.</title>
        <authorList>
            <person name="Warren W.C."/>
            <person name="Hillier L.W."/>
            <person name="Marshall Graves J.A."/>
            <person name="Birney E."/>
            <person name="Ponting C.P."/>
            <person name="Grutzner F."/>
            <person name="Belov K."/>
            <person name="Miller W."/>
            <person name="Clarke L."/>
            <person name="Chinwalla A.T."/>
            <person name="Yang S.P."/>
            <person name="Heger A."/>
            <person name="Locke D.P."/>
            <person name="Miethke P."/>
            <person name="Waters P.D."/>
            <person name="Veyrunes F."/>
            <person name="Fulton L."/>
            <person name="Fulton B."/>
            <person name="Graves T."/>
            <person name="Wallis J."/>
            <person name="Puente X.S."/>
            <person name="Lopez-Otin C."/>
            <person name="Ordonez G.R."/>
            <person name="Eichler E.E."/>
            <person name="Chen L."/>
            <person name="Cheng Z."/>
            <person name="Deakin J.E."/>
            <person name="Alsop A."/>
            <person name="Thompson K."/>
            <person name="Kirby P."/>
            <person name="Papenfuss A.T."/>
            <person name="Wakefield M.J."/>
            <person name="Olender T."/>
            <person name="Lancet D."/>
            <person name="Huttley G.A."/>
            <person name="Smit A.F."/>
            <person name="Pask A."/>
            <person name="Temple-Smith P."/>
            <person name="Batzer M.A."/>
            <person name="Walker J.A."/>
            <person name="Konkel M.K."/>
            <person name="Harris R.S."/>
            <person name="Whittington C.M."/>
            <person name="Wong E.S."/>
            <person name="Gemmell N.J."/>
            <person name="Buschiazzo E."/>
            <person name="Vargas Jentzsch I.M."/>
            <person name="Merkel A."/>
            <person name="Schmitz J."/>
            <person name="Zemann A."/>
            <person name="Churakov G."/>
            <person name="Kriegs J.O."/>
            <person name="Brosius J."/>
            <person name="Murchison E.P."/>
            <person name="Sachidanandam R."/>
            <person name="Smith C."/>
            <person name="Hannon G.J."/>
            <person name="Tsend-Ayush E."/>
            <person name="McMillan D."/>
            <person name="Attenborough R."/>
            <person name="Rens W."/>
            <person name="Ferguson-Smith M."/>
            <person name="Lefevre C.M."/>
            <person name="Sharp J.A."/>
            <person name="Nicholas K.R."/>
            <person name="Ray D.A."/>
            <person name="Kube M."/>
            <person name="Reinhardt R."/>
            <person name="Pringle T.H."/>
            <person name="Taylor J."/>
            <person name="Jones R.C."/>
            <person name="Nixon B."/>
            <person name="Dacheux J.L."/>
            <person name="Niwa H."/>
            <person name="Sekita Y."/>
            <person name="Huang X."/>
            <person name="Stark A."/>
            <person name="Kheradpour P."/>
            <person name="Kellis M."/>
            <person name="Flicek P."/>
            <person name="Chen Y."/>
            <person name="Webber C."/>
            <person name="Hardison R."/>
            <person name="Nelson J."/>
            <person name="Hallsworth-Pepin K."/>
            <person name="Delehaunty K."/>
            <person name="Markovic C."/>
            <person name="Minx P."/>
            <person name="Feng Y."/>
            <person name="Kremitzki C."/>
            <person name="Mitreva M."/>
            <person name="Glasscock J."/>
            <person name="Wylie T."/>
            <person name="Wohldmann P."/>
            <person name="Thiru P."/>
            <person name="Nhan M.N."/>
            <person name="Pohl C.S."/>
            <person name="Smith S.M."/>
            <person name="Hou S."/>
            <person name="Nefedov M."/>
            <person name="de Jong P.J."/>
            <person name="Renfree M.B."/>
            <person name="Mardis E.R."/>
            <person name="Wilson R.K."/>
        </authorList>
    </citation>
    <scope>NUCLEOTIDE SEQUENCE [LARGE SCALE GENOMIC DNA]</scope>
    <source>
        <strain evidence="6 7">Glennie</strain>
    </source>
</reference>
<dbReference type="GO" id="GO:0006629">
    <property type="term" value="P:lipid metabolic process"/>
    <property type="evidence" value="ECO:0007669"/>
    <property type="project" value="UniProtKB-KW"/>
</dbReference>
<dbReference type="SUPFAM" id="SSF48452">
    <property type="entry name" value="TPR-like"/>
    <property type="match status" value="1"/>
</dbReference>
<evidence type="ECO:0000256" key="5">
    <source>
        <dbReference type="ARBA" id="ARBA00023098"/>
    </source>
</evidence>
<comment type="similarity">
    <text evidence="1">Belongs to the TTC39 family.</text>
</comment>
<reference evidence="6" key="3">
    <citation type="submission" date="2025-09" db="UniProtKB">
        <authorList>
            <consortium name="Ensembl"/>
        </authorList>
    </citation>
    <scope>IDENTIFICATION</scope>
    <source>
        <strain evidence="6">Glennie</strain>
    </source>
</reference>
<name>F6ZIR4_ORNAN</name>
<keyword evidence="3" id="KW-0677">Repeat</keyword>
<evidence type="ECO:0000256" key="1">
    <source>
        <dbReference type="ARBA" id="ARBA00006400"/>
    </source>
</evidence>